<name>A0A1D8ATC7_9BACT</name>
<reference evidence="2 3" key="1">
    <citation type="submission" date="2016-06" db="EMBL/GenBank/DDBJ databases">
        <title>Three novel species with peptidoglycan cell walls form the new genus Lacunisphaera gen. nov. in the family Opitutaceae of the verrucomicrobial subdivision 4.</title>
        <authorList>
            <person name="Rast P."/>
            <person name="Gloeckner I."/>
            <person name="Jogler M."/>
            <person name="Boedeker C."/>
            <person name="Jeske O."/>
            <person name="Wiegand S."/>
            <person name="Reinhardt R."/>
            <person name="Schumann P."/>
            <person name="Rohde M."/>
            <person name="Spring S."/>
            <person name="Gloeckner F.O."/>
            <person name="Jogler C."/>
        </authorList>
    </citation>
    <scope>NUCLEOTIDE SEQUENCE [LARGE SCALE GENOMIC DNA]</scope>
    <source>
        <strain evidence="2 3">IG16b</strain>
    </source>
</reference>
<dbReference type="PANTHER" id="PTHR43031:SF16">
    <property type="entry name" value="OXIDOREDUCTASE"/>
    <property type="match status" value="1"/>
</dbReference>
<dbReference type="STRING" id="1838286.Verru16b_01204"/>
<dbReference type="SMART" id="SM00450">
    <property type="entry name" value="RHOD"/>
    <property type="match status" value="1"/>
</dbReference>
<dbReference type="Gene3D" id="3.40.250.10">
    <property type="entry name" value="Rhodanese-like domain"/>
    <property type="match status" value="1"/>
</dbReference>
<evidence type="ECO:0000313" key="2">
    <source>
        <dbReference type="EMBL" id="AOS44143.1"/>
    </source>
</evidence>
<dbReference type="PROSITE" id="PS50206">
    <property type="entry name" value="RHODANESE_3"/>
    <property type="match status" value="1"/>
</dbReference>
<dbReference type="Pfam" id="PF00581">
    <property type="entry name" value="Rhodanese"/>
    <property type="match status" value="1"/>
</dbReference>
<gene>
    <name evidence="2" type="ORF">Verru16b_01204</name>
</gene>
<sequence length="131" mass="14411">MNLPVLFLILAGAFVAWTFWRARPEILPEALHAALKAGTAVLVDVREPAEWTAGTAKQAALLPLSDLRGPRSQWRTFLEKNRDKELLLYCQSGARSAVASALLRREGFTARNAGSLASLDRAGWPVCRPRT</sequence>
<dbReference type="KEGG" id="obg:Verru16b_01204"/>
<dbReference type="SUPFAM" id="SSF52821">
    <property type="entry name" value="Rhodanese/Cell cycle control phosphatase"/>
    <property type="match status" value="1"/>
</dbReference>
<dbReference type="AlphaFoldDB" id="A0A1D8ATC7"/>
<evidence type="ECO:0000313" key="3">
    <source>
        <dbReference type="Proteomes" id="UP000095228"/>
    </source>
</evidence>
<dbReference type="Proteomes" id="UP000095228">
    <property type="component" value="Chromosome"/>
</dbReference>
<accession>A0A1D8ATC7</accession>
<keyword evidence="3" id="KW-1185">Reference proteome</keyword>
<organism evidence="2 3">
    <name type="scientific">Lacunisphaera limnophila</name>
    <dbReference type="NCBI Taxonomy" id="1838286"/>
    <lineage>
        <taxon>Bacteria</taxon>
        <taxon>Pseudomonadati</taxon>
        <taxon>Verrucomicrobiota</taxon>
        <taxon>Opitutia</taxon>
        <taxon>Opitutales</taxon>
        <taxon>Opitutaceae</taxon>
        <taxon>Lacunisphaera</taxon>
    </lineage>
</organism>
<dbReference type="CDD" id="cd00158">
    <property type="entry name" value="RHOD"/>
    <property type="match status" value="1"/>
</dbReference>
<dbReference type="InterPro" id="IPR001763">
    <property type="entry name" value="Rhodanese-like_dom"/>
</dbReference>
<feature type="domain" description="Rhodanese" evidence="1">
    <location>
        <begin position="36"/>
        <end position="128"/>
    </location>
</feature>
<evidence type="ECO:0000259" key="1">
    <source>
        <dbReference type="PROSITE" id="PS50206"/>
    </source>
</evidence>
<dbReference type="OrthoDB" id="9800872at2"/>
<dbReference type="RefSeq" id="WP_083270141.1">
    <property type="nucleotide sequence ID" value="NZ_CP016094.1"/>
</dbReference>
<proteinExistence type="predicted"/>
<dbReference type="InterPro" id="IPR036873">
    <property type="entry name" value="Rhodanese-like_dom_sf"/>
</dbReference>
<dbReference type="EMBL" id="CP016094">
    <property type="protein sequence ID" value="AOS44143.1"/>
    <property type="molecule type" value="Genomic_DNA"/>
</dbReference>
<dbReference type="InterPro" id="IPR050229">
    <property type="entry name" value="GlpE_sulfurtransferase"/>
</dbReference>
<dbReference type="PANTHER" id="PTHR43031">
    <property type="entry name" value="FAD-DEPENDENT OXIDOREDUCTASE"/>
    <property type="match status" value="1"/>
</dbReference>
<protein>
    <submittedName>
        <fullName evidence="2">Molybdopterin biosynthesis protein MoeB</fullName>
    </submittedName>
</protein>